<gene>
    <name evidence="1" type="ORF">GL279_12095</name>
</gene>
<dbReference type="Proteomes" id="UP000442533">
    <property type="component" value="Unassembled WGS sequence"/>
</dbReference>
<organism evidence="1 2">
    <name type="scientific">Paracoccus limosus</name>
    <dbReference type="NCBI Taxonomy" id="913252"/>
    <lineage>
        <taxon>Bacteria</taxon>
        <taxon>Pseudomonadati</taxon>
        <taxon>Pseudomonadota</taxon>
        <taxon>Alphaproteobacteria</taxon>
        <taxon>Rhodobacterales</taxon>
        <taxon>Paracoccaceae</taxon>
        <taxon>Paracoccus</taxon>
    </lineage>
</organism>
<keyword evidence="2" id="KW-1185">Reference proteome</keyword>
<dbReference type="OrthoDB" id="7775647at2"/>
<accession>A0A844H6Z1</accession>
<dbReference type="AlphaFoldDB" id="A0A844H6Z1"/>
<evidence type="ECO:0000313" key="1">
    <source>
        <dbReference type="EMBL" id="MTH35343.1"/>
    </source>
</evidence>
<comment type="caution">
    <text evidence="1">The sequence shown here is derived from an EMBL/GenBank/DDBJ whole genome shotgun (WGS) entry which is preliminary data.</text>
</comment>
<reference evidence="1 2" key="1">
    <citation type="submission" date="2019-11" db="EMBL/GenBank/DDBJ databases">
        <authorList>
            <person name="Dong K."/>
        </authorList>
    </citation>
    <scope>NUCLEOTIDE SEQUENCE [LARGE SCALE GENOMIC DNA]</scope>
    <source>
        <strain evidence="1 2">JCM 17370</strain>
    </source>
</reference>
<protein>
    <submittedName>
        <fullName evidence="1">Uncharacterized protein</fullName>
    </submittedName>
</protein>
<dbReference type="RefSeq" id="WP_155064894.1">
    <property type="nucleotide sequence ID" value="NZ_WMIF01000016.1"/>
</dbReference>
<sequence>MIRFALATQPAPATSIQRYATIMLSTHRSAQGPVVRRYRDGRVVIDTGTQRLSGMPLGHQPVEAPIWSPLFAGLI</sequence>
<proteinExistence type="predicted"/>
<name>A0A844H6Z1_9RHOB</name>
<dbReference type="EMBL" id="WMIF01000016">
    <property type="protein sequence ID" value="MTH35343.1"/>
    <property type="molecule type" value="Genomic_DNA"/>
</dbReference>
<evidence type="ECO:0000313" key="2">
    <source>
        <dbReference type="Proteomes" id="UP000442533"/>
    </source>
</evidence>